<proteinExistence type="predicted"/>
<gene>
    <name evidence="1" type="ORF">NTGZN8_110008</name>
</gene>
<dbReference type="AlphaFoldDB" id="A0A916FB10"/>
<accession>A0A916FB10</accession>
<dbReference type="Proteomes" id="UP000675882">
    <property type="component" value="Unassembled WGS sequence"/>
</dbReference>
<sequence>MIASVPELELYVIFDDSVAFDKIRTVLAE</sequence>
<dbReference type="EMBL" id="CAJNBL010000003">
    <property type="protein sequence ID" value="CAE6690226.1"/>
    <property type="molecule type" value="Genomic_DNA"/>
</dbReference>
<evidence type="ECO:0000313" key="1">
    <source>
        <dbReference type="EMBL" id="CAE6690226.1"/>
    </source>
</evidence>
<reference evidence="1" key="1">
    <citation type="submission" date="2021-02" db="EMBL/GenBank/DDBJ databases">
        <authorList>
            <person name="Han P."/>
        </authorList>
    </citation>
    <scope>NUCLEOTIDE SEQUENCE</scope>
    <source>
        <strain evidence="1">Candidatus Nitrotoga sp. ZN8</strain>
    </source>
</reference>
<protein>
    <submittedName>
        <fullName evidence="1">Uncharacterized protein</fullName>
    </submittedName>
</protein>
<name>A0A916FB10_9PROT</name>
<keyword evidence="2" id="KW-1185">Reference proteome</keyword>
<evidence type="ECO:0000313" key="2">
    <source>
        <dbReference type="Proteomes" id="UP000675882"/>
    </source>
</evidence>
<organism evidence="1 2">
    <name type="scientific">Candidatus Nitrotoga fabula</name>
    <dbReference type="NCBI Taxonomy" id="2182327"/>
    <lineage>
        <taxon>Bacteria</taxon>
        <taxon>Pseudomonadati</taxon>
        <taxon>Pseudomonadota</taxon>
        <taxon>Betaproteobacteria</taxon>
        <taxon>Nitrosomonadales</taxon>
        <taxon>Gallionellaceae</taxon>
        <taxon>Candidatus Nitrotoga</taxon>
    </lineage>
</organism>
<comment type="caution">
    <text evidence="1">The sequence shown here is derived from an EMBL/GenBank/DDBJ whole genome shotgun (WGS) entry which is preliminary data.</text>
</comment>